<organism evidence="2 3">
    <name type="scientific">Sphingomonas hominis</name>
    <dbReference type="NCBI Taxonomy" id="2741495"/>
    <lineage>
        <taxon>Bacteria</taxon>
        <taxon>Pseudomonadati</taxon>
        <taxon>Pseudomonadota</taxon>
        <taxon>Alphaproteobacteria</taxon>
        <taxon>Sphingomonadales</taxon>
        <taxon>Sphingomonadaceae</taxon>
        <taxon>Sphingomonas</taxon>
    </lineage>
</organism>
<evidence type="ECO:0000259" key="1">
    <source>
        <dbReference type="PROSITE" id="PS50943"/>
    </source>
</evidence>
<evidence type="ECO:0000313" key="2">
    <source>
        <dbReference type="EMBL" id="NTS66484.1"/>
    </source>
</evidence>
<evidence type="ECO:0000313" key="3">
    <source>
        <dbReference type="Proteomes" id="UP000621447"/>
    </source>
</evidence>
<feature type="domain" description="HTH cro/C1-type" evidence="1">
    <location>
        <begin position="60"/>
        <end position="114"/>
    </location>
</feature>
<dbReference type="EMBL" id="JABULH010000008">
    <property type="protein sequence ID" value="NTS66484.1"/>
    <property type="molecule type" value="Genomic_DNA"/>
</dbReference>
<dbReference type="Pfam" id="PF01381">
    <property type="entry name" value="HTH_3"/>
    <property type="match status" value="1"/>
</dbReference>
<accession>A0ABX2JL07</accession>
<dbReference type="RefSeq" id="WP_174195084.1">
    <property type="nucleotide sequence ID" value="NZ_JABULH010000008.1"/>
</dbReference>
<protein>
    <submittedName>
        <fullName evidence="2">Helix-turn-helix transcriptional regulator</fullName>
    </submittedName>
</protein>
<comment type="caution">
    <text evidence="2">The sequence shown here is derived from an EMBL/GenBank/DDBJ whole genome shotgun (WGS) entry which is preliminary data.</text>
</comment>
<reference evidence="2 3" key="1">
    <citation type="submission" date="2020-06" db="EMBL/GenBank/DDBJ databases">
        <title>Sphingomonas hominis sp. nov., a member of the Sphingomonas, isolated from the hair of a 22-year-old girl.</title>
        <authorList>
            <person name="Zhang D.-F."/>
            <person name="Cui X.-W."/>
        </authorList>
    </citation>
    <scope>NUCLEOTIDE SEQUENCE [LARGE SCALE GENOMIC DNA]</scope>
    <source>
        <strain evidence="2 3">HHU CXW</strain>
    </source>
</reference>
<dbReference type="SMART" id="SM00530">
    <property type="entry name" value="HTH_XRE"/>
    <property type="match status" value="1"/>
</dbReference>
<dbReference type="PROSITE" id="PS50943">
    <property type="entry name" value="HTH_CROC1"/>
    <property type="match status" value="1"/>
</dbReference>
<dbReference type="Proteomes" id="UP000621447">
    <property type="component" value="Unassembled WGS sequence"/>
</dbReference>
<proteinExistence type="predicted"/>
<dbReference type="SUPFAM" id="SSF47413">
    <property type="entry name" value="lambda repressor-like DNA-binding domains"/>
    <property type="match status" value="1"/>
</dbReference>
<name>A0ABX2JL07_9SPHN</name>
<dbReference type="CDD" id="cd00093">
    <property type="entry name" value="HTH_XRE"/>
    <property type="match status" value="1"/>
</dbReference>
<dbReference type="InterPro" id="IPR001387">
    <property type="entry name" value="Cro/C1-type_HTH"/>
</dbReference>
<dbReference type="Gene3D" id="1.10.260.40">
    <property type="entry name" value="lambda repressor-like DNA-binding domains"/>
    <property type="match status" value="1"/>
</dbReference>
<gene>
    <name evidence="2" type="ORF">HRV97_15120</name>
</gene>
<dbReference type="InterPro" id="IPR010982">
    <property type="entry name" value="Lambda_DNA-bd_dom_sf"/>
</dbReference>
<sequence length="139" mass="15168">MGRPIYDSADLILPVRSHKALRKPGRTIYGLRISNKAASILHVPTAPVPSDLHARIVSLLTQARKDAKLRQVDLAGKLGWQQAYVSRYETGERMLGVDEFVAVALAIGTDPVALLNEALQPPSSSLETKKGISRVRGFK</sequence>
<keyword evidence="3" id="KW-1185">Reference proteome</keyword>